<comment type="caution">
    <text evidence="2">The sequence shown here is derived from an EMBL/GenBank/DDBJ whole genome shotgun (WGS) entry which is preliminary data.</text>
</comment>
<evidence type="ECO:0000313" key="3">
    <source>
        <dbReference type="Proteomes" id="UP001200034"/>
    </source>
</evidence>
<proteinExistence type="predicted"/>
<protein>
    <submittedName>
        <fullName evidence="2">Uncharacterized protein</fullName>
    </submittedName>
</protein>
<gene>
    <name evidence="2" type="ORF">KR093_008103</name>
</gene>
<feature type="region of interest" description="Disordered" evidence="1">
    <location>
        <begin position="148"/>
        <end position="172"/>
    </location>
</feature>
<dbReference type="Proteomes" id="UP001200034">
    <property type="component" value="Unassembled WGS sequence"/>
</dbReference>
<accession>A0AAD4PND9</accession>
<keyword evidence="3" id="KW-1185">Reference proteome</keyword>
<feature type="compositionally biased region" description="Polar residues" evidence="1">
    <location>
        <begin position="150"/>
        <end position="159"/>
    </location>
</feature>
<sequence length="218" mass="23792">IELIDLGVVADRFDINTSSPLVEAQNFNGELEPNSNGDDDNGDLEEDLIDLSSALSFIEATDKSGLGYDKVDDPDPDQMRLLAYHNIKSGSYTDTDVNIDAVSLLMPDLANAATASDCSGNYVDYDEFNMCLNNILSDNDNDILDVNAGKSDSMTTSGKHQQQQHQHQHQHQQWRDVSDVISIVPLNNNLGLSFQEFATESSVSTDDRAVSSSSSQLA</sequence>
<evidence type="ECO:0000313" key="2">
    <source>
        <dbReference type="EMBL" id="KAH8377954.1"/>
    </source>
</evidence>
<dbReference type="AlphaFoldDB" id="A0AAD4PND9"/>
<evidence type="ECO:0000256" key="1">
    <source>
        <dbReference type="SAM" id="MobiDB-lite"/>
    </source>
</evidence>
<name>A0AAD4PND9_9MUSC</name>
<feature type="non-terminal residue" evidence="2">
    <location>
        <position position="1"/>
    </location>
</feature>
<reference evidence="2" key="1">
    <citation type="journal article" date="2021" name="Mol. Ecol. Resour.">
        <title>Phylogenomic analyses of the genus Drosophila reveals genomic signals of climate adaptation.</title>
        <authorList>
            <person name="Li F."/>
            <person name="Rane R.V."/>
            <person name="Luria V."/>
            <person name="Xiong Z."/>
            <person name="Chen J."/>
            <person name="Li Z."/>
            <person name="Catullo R.A."/>
            <person name="Griffin P.C."/>
            <person name="Schiffer M."/>
            <person name="Pearce S."/>
            <person name="Lee S.F."/>
            <person name="McElroy K."/>
            <person name="Stocker A."/>
            <person name="Shirriffs J."/>
            <person name="Cockerell F."/>
            <person name="Coppin C."/>
            <person name="Sgro C.M."/>
            <person name="Karger A."/>
            <person name="Cain J.W."/>
            <person name="Weber J.A."/>
            <person name="Santpere G."/>
            <person name="Kirschner M.W."/>
            <person name="Hoffmann A.A."/>
            <person name="Oakeshott J.G."/>
            <person name="Zhang G."/>
        </authorList>
    </citation>
    <scope>NUCLEOTIDE SEQUENCE</scope>
    <source>
        <strain evidence="2">BGI-SZ-2011g</strain>
    </source>
</reference>
<organism evidence="2 3">
    <name type="scientific">Drosophila rubida</name>
    <dbReference type="NCBI Taxonomy" id="30044"/>
    <lineage>
        <taxon>Eukaryota</taxon>
        <taxon>Metazoa</taxon>
        <taxon>Ecdysozoa</taxon>
        <taxon>Arthropoda</taxon>
        <taxon>Hexapoda</taxon>
        <taxon>Insecta</taxon>
        <taxon>Pterygota</taxon>
        <taxon>Neoptera</taxon>
        <taxon>Endopterygota</taxon>
        <taxon>Diptera</taxon>
        <taxon>Brachycera</taxon>
        <taxon>Muscomorpha</taxon>
        <taxon>Ephydroidea</taxon>
        <taxon>Drosophilidae</taxon>
        <taxon>Drosophila</taxon>
    </lineage>
</organism>
<dbReference type="EMBL" id="JAJJHW010001127">
    <property type="protein sequence ID" value="KAH8377954.1"/>
    <property type="molecule type" value="Genomic_DNA"/>
</dbReference>